<dbReference type="InterPro" id="IPR006487">
    <property type="entry name" value="Phage_lambda_L"/>
</dbReference>
<organism evidence="1 2">
    <name type="scientific">Ancylobacter rudongensis</name>
    <dbReference type="NCBI Taxonomy" id="177413"/>
    <lineage>
        <taxon>Bacteria</taxon>
        <taxon>Pseudomonadati</taxon>
        <taxon>Pseudomonadota</taxon>
        <taxon>Alphaproteobacteria</taxon>
        <taxon>Hyphomicrobiales</taxon>
        <taxon>Xanthobacteraceae</taxon>
        <taxon>Ancylobacter</taxon>
    </lineage>
</organism>
<dbReference type="Pfam" id="PF05100">
    <property type="entry name" value="Phage_tail_L"/>
    <property type="match status" value="1"/>
</dbReference>
<dbReference type="EMBL" id="FMTP01000010">
    <property type="protein sequence ID" value="SCW95667.1"/>
    <property type="molecule type" value="Genomic_DNA"/>
</dbReference>
<reference evidence="2" key="1">
    <citation type="submission" date="2016-10" db="EMBL/GenBank/DDBJ databases">
        <authorList>
            <person name="Varghese N."/>
            <person name="Submissions S."/>
        </authorList>
    </citation>
    <scope>NUCLEOTIDE SEQUENCE [LARGE SCALE GENOMIC DNA]</scope>
    <source>
        <strain evidence="2">CGMCC 1.1761</strain>
    </source>
</reference>
<dbReference type="NCBIfam" id="TIGR01600">
    <property type="entry name" value="phage_tail_L"/>
    <property type="match status" value="1"/>
</dbReference>
<dbReference type="AlphaFoldDB" id="A0A1G4UQ47"/>
<dbReference type="RefSeq" id="WP_162841848.1">
    <property type="nucleotide sequence ID" value="NZ_FMTP01000010.1"/>
</dbReference>
<protein>
    <submittedName>
        <fullName evidence="1">Lambda-like phage minor tail protein L</fullName>
    </submittedName>
</protein>
<evidence type="ECO:0000313" key="1">
    <source>
        <dbReference type="EMBL" id="SCW95667.1"/>
    </source>
</evidence>
<name>A0A1G4UQ47_9HYPH</name>
<dbReference type="Proteomes" id="UP000198889">
    <property type="component" value="Unassembled WGS sequence"/>
</dbReference>
<gene>
    <name evidence="1" type="ORF">SAMN05660859_0084</name>
</gene>
<dbReference type="GO" id="GO:0030430">
    <property type="term" value="C:host cell cytoplasm"/>
    <property type="evidence" value="ECO:0007669"/>
    <property type="project" value="InterPro"/>
</dbReference>
<dbReference type="GO" id="GO:0046718">
    <property type="term" value="P:symbiont entry into host cell"/>
    <property type="evidence" value="ECO:0007669"/>
    <property type="project" value="InterPro"/>
</dbReference>
<evidence type="ECO:0000313" key="2">
    <source>
        <dbReference type="Proteomes" id="UP000198889"/>
    </source>
</evidence>
<dbReference type="GO" id="GO:0051536">
    <property type="term" value="F:iron-sulfur cluster binding"/>
    <property type="evidence" value="ECO:0007669"/>
    <property type="project" value="InterPro"/>
</dbReference>
<sequence length="237" mass="26239">MTSQINAESQSLQPSATISLFVLDTSFLGGPLLYFVQGSEHRGNVRFGGIEYVAMDVEFSGLEVSGAGGLPTPKIRLANTDGLIQAIINTWGDLVGCTLHRVRTFERFLDGRPDADPEAFYGPDTFRIERKALETQPFIEWDLSAAIDQEGKQIPGRQVIRDTCLWRYRIWNENTHAFDYAKAQCPYAGLQSYDINDQPISDPSKDVPSRRLSCCRARFGAGNPLPFGGFPGVARTS</sequence>
<keyword evidence="2" id="KW-1185">Reference proteome</keyword>
<dbReference type="STRING" id="177413.SAMN05660859_0084"/>
<accession>A0A1G4UQ47</accession>
<proteinExistence type="predicted"/>